<dbReference type="PANTHER" id="PTHR48125:SF10">
    <property type="entry name" value="OS12G0136300 PROTEIN"/>
    <property type="match status" value="1"/>
</dbReference>
<evidence type="ECO:0000256" key="1">
    <source>
        <dbReference type="SAM" id="MobiDB-lite"/>
    </source>
</evidence>
<accession>A0ABQ8UNL2</accession>
<feature type="compositionally biased region" description="Low complexity" evidence="1">
    <location>
        <begin position="509"/>
        <end position="518"/>
    </location>
</feature>
<feature type="region of interest" description="Disordered" evidence="1">
    <location>
        <begin position="509"/>
        <end position="569"/>
    </location>
</feature>
<name>A0ABQ8UNL2_9EUKA</name>
<protein>
    <submittedName>
        <fullName evidence="2">Uncharacterized protein</fullName>
    </submittedName>
</protein>
<feature type="compositionally biased region" description="Low complexity" evidence="1">
    <location>
        <begin position="256"/>
        <end position="268"/>
    </location>
</feature>
<dbReference type="Proteomes" id="UP001141327">
    <property type="component" value="Unassembled WGS sequence"/>
</dbReference>
<sequence length="1237" mass="131054">MYVLHRRGFLSKVPSIIYPDENGEALVHPLPSGNDPKEPEVFQIEDLSFLPTGEFTLKGQKKLETFASFNNRDDITTALLATRDLVKFADVFKLSHDNSFSPIFLEMSAVSLRYQSRGPNAETPAGVWHSCELRWISRVVILEDIGPPAPAPLLPQSAPASPATPAATTPEIQPVRRMPTHLVLYFGNDLARVMHLRLPQAEAAATHIVNALRRYDRPTVLIEYLPAPPPARIQLCLDPAPLAPSRPKSATPVSQGPEAPEAATPAGGAPAGPPEREGGFMGELVAEMRLFRFPTASGGPLKRRHLLVTSGGLLLEWDPLSRLVRSAHPVAALFSVIRHSGDPYRITLEFTNDRAACYTFAGGPTALPAPGPAPGLASPAAPGPIPPTATPTTATLPDSPVCPPAETTAGSTPTPVPAQTPPSVPSASPAPGARVGGGGGSFSSEREKLIAHLMAAYAEATRGRGELWVQYAAQSGSHYRCYSRTLALPAEVEDVCTRVLQASLAIAPPTATSSAPGARPQDLLFARPPPLVPPVAPRGCIPGQATPPPPADDQATPGPPQPQPQSMRCLPLGPGASWMEGCAFYCANVGLRGDGHATQPPRGLAAALCQLLADRNRSPAQVVALLQTVHRVLLARDAYEELPSQTGRRVLATLLHLARSHSDRPAAYAPPAILCPPPHPAPPRPAPPRAPPALLPWGSAAPPSEPDGVAWCATAVTAHGWGCGGICGVVWCSIAFNAALCLRACVQPPAEGLNLKSVLAVRVALLGETSLDDHCGDMSLTHPGNLHSLMDLAYCQAAPLGLAALTLIRGLLEVVSPSGLQAMQDGARESGFLLLLMLGALEAPHAPTRALSGRLVELLVARNTASVDVLFRLLPRALVAPVLAAAEAQPAARPKKERVPEPQAKRPRCRLAEQLWRDRAEPNLIWNGATRAELAGYLRATLAAIHQERARVTVSRRRRAREELSQAEAGRDPNRELAPSQALALLQSCLDQMGADGPPQESAPGSSPSPGLPIPGPASVSGGQDAECEGACECAGYRDGPTRRALRDGFFRLLLDVLSTSGANLVPMCREGVPQLLVVSLCHLLFRPDPPRPLLSASAGGDAPPSDQVIGIATGRSIVIWTRTVMREEGPPSETVFRLFELMVTLSPAKENGVHIAPLPLVRQIASAPAYFPTGLVLMLLQQNPPLYGRLYGTGLFHAVLWRAASRAAGCTAAMAALLARTHQRAWPWPPRPARGR</sequence>
<feature type="region of interest" description="Disordered" evidence="1">
    <location>
        <begin position="369"/>
        <end position="443"/>
    </location>
</feature>
<feature type="compositionally biased region" description="Pro residues" evidence="1">
    <location>
        <begin position="678"/>
        <end position="694"/>
    </location>
</feature>
<dbReference type="PANTHER" id="PTHR48125">
    <property type="entry name" value="LP07818P1"/>
    <property type="match status" value="1"/>
</dbReference>
<gene>
    <name evidence="2" type="ORF">PAPYR_3003</name>
</gene>
<feature type="region of interest" description="Disordered" evidence="1">
    <location>
        <begin position="993"/>
        <end position="1022"/>
    </location>
</feature>
<keyword evidence="3" id="KW-1185">Reference proteome</keyword>
<comment type="caution">
    <text evidence="2">The sequence shown here is derived from an EMBL/GenBank/DDBJ whole genome shotgun (WGS) entry which is preliminary data.</text>
</comment>
<reference evidence="2" key="1">
    <citation type="journal article" date="2022" name="bioRxiv">
        <title>Genomics of Preaxostyla Flagellates Illuminates Evolutionary Transitions and the Path Towards Mitochondrial Loss.</title>
        <authorList>
            <person name="Novak L.V.F."/>
            <person name="Treitli S.C."/>
            <person name="Pyrih J."/>
            <person name="Halakuc P."/>
            <person name="Pipaliya S.V."/>
            <person name="Vacek V."/>
            <person name="Brzon O."/>
            <person name="Soukal P."/>
            <person name="Eme L."/>
            <person name="Dacks J.B."/>
            <person name="Karnkowska A."/>
            <person name="Elias M."/>
            <person name="Hampl V."/>
        </authorList>
    </citation>
    <scope>NUCLEOTIDE SEQUENCE</scope>
    <source>
        <strain evidence="2">RCP-MX</strain>
    </source>
</reference>
<evidence type="ECO:0000313" key="3">
    <source>
        <dbReference type="Proteomes" id="UP001141327"/>
    </source>
</evidence>
<feature type="compositionally biased region" description="Pro residues" evidence="1">
    <location>
        <begin position="545"/>
        <end position="563"/>
    </location>
</feature>
<feature type="compositionally biased region" description="Low complexity" evidence="1">
    <location>
        <begin position="154"/>
        <end position="170"/>
    </location>
</feature>
<feature type="compositionally biased region" description="Low complexity" evidence="1">
    <location>
        <begin position="993"/>
        <end position="1009"/>
    </location>
</feature>
<proteinExistence type="predicted"/>
<feature type="region of interest" description="Disordered" evidence="1">
    <location>
        <begin position="236"/>
        <end position="279"/>
    </location>
</feature>
<feature type="compositionally biased region" description="Pro residues" evidence="1">
    <location>
        <begin position="414"/>
        <end position="424"/>
    </location>
</feature>
<feature type="region of interest" description="Disordered" evidence="1">
    <location>
        <begin position="152"/>
        <end position="173"/>
    </location>
</feature>
<feature type="compositionally biased region" description="Pro residues" evidence="1">
    <location>
        <begin position="527"/>
        <end position="536"/>
    </location>
</feature>
<evidence type="ECO:0000313" key="2">
    <source>
        <dbReference type="EMBL" id="KAJ4460764.1"/>
    </source>
</evidence>
<organism evidence="2 3">
    <name type="scientific">Paratrimastix pyriformis</name>
    <dbReference type="NCBI Taxonomy" id="342808"/>
    <lineage>
        <taxon>Eukaryota</taxon>
        <taxon>Metamonada</taxon>
        <taxon>Preaxostyla</taxon>
        <taxon>Paratrimastigidae</taxon>
        <taxon>Paratrimastix</taxon>
    </lineage>
</organism>
<feature type="region of interest" description="Disordered" evidence="1">
    <location>
        <begin position="678"/>
        <end position="699"/>
    </location>
</feature>
<dbReference type="EMBL" id="JAPMOS010000011">
    <property type="protein sequence ID" value="KAJ4460764.1"/>
    <property type="molecule type" value="Genomic_DNA"/>
</dbReference>